<proteinExistence type="predicted"/>
<protein>
    <submittedName>
        <fullName evidence="1">Type IV toxin-antitoxin system AbiEi family antitoxin domain-containing protein</fullName>
    </submittedName>
</protein>
<keyword evidence="2" id="KW-1185">Reference proteome</keyword>
<comment type="caution">
    <text evidence="1">The sequence shown here is derived from an EMBL/GenBank/DDBJ whole genome shotgun (WGS) entry which is preliminary data.</text>
</comment>
<dbReference type="EMBL" id="JAOQJQ010000008">
    <property type="protein sequence ID" value="MCU6763552.1"/>
    <property type="molecule type" value="Genomic_DNA"/>
</dbReference>
<accession>A0ABT2TMW3</accession>
<reference evidence="1 2" key="1">
    <citation type="journal article" date="2021" name="ISME Commun">
        <title>Automated analysis of genomic sequences facilitates high-throughput and comprehensive description of bacteria.</title>
        <authorList>
            <person name="Hitch T.C.A."/>
        </authorList>
    </citation>
    <scope>NUCLEOTIDE SEQUENCE [LARGE SCALE GENOMIC DNA]</scope>
    <source>
        <strain evidence="1 2">Sanger_109</strain>
    </source>
</reference>
<name>A0ABT2TMW3_9FIRM</name>
<gene>
    <name evidence="1" type="ORF">OCV88_14645</name>
</gene>
<sequence length="197" mass="22966">MKQFEKLEILLNEQGGMIQTSEAVKRGISKPVFYNYVKEKKLEQAAHGIYVSSDAWIDAMYLIHMRCSHGVFSHETALFFYDLTDREPSPYSITVKRGYSTTRLKADGLSVYTIKQELHEIGKSTAQTPFGHTVPVYDMERTICDLLRCRSSIEMQTFQSALKMYARRKDKDLRRLMQYAGLFRVEKILRQYLEVLL</sequence>
<evidence type="ECO:0000313" key="1">
    <source>
        <dbReference type="EMBL" id="MCU6763552.1"/>
    </source>
</evidence>
<evidence type="ECO:0000313" key="2">
    <source>
        <dbReference type="Proteomes" id="UP001652442"/>
    </source>
</evidence>
<organism evidence="1 2">
    <name type="scientific">Brotonthovivens ammoniilytica</name>
    <dbReference type="NCBI Taxonomy" id="2981725"/>
    <lineage>
        <taxon>Bacteria</taxon>
        <taxon>Bacillati</taxon>
        <taxon>Bacillota</taxon>
        <taxon>Clostridia</taxon>
        <taxon>Lachnospirales</taxon>
        <taxon>Lachnospiraceae</taxon>
        <taxon>Brotonthovivens</taxon>
    </lineage>
</organism>
<dbReference type="RefSeq" id="WP_158426193.1">
    <property type="nucleotide sequence ID" value="NZ_JAOQJQ010000008.1"/>
</dbReference>
<dbReference type="Proteomes" id="UP001652442">
    <property type="component" value="Unassembled WGS sequence"/>
</dbReference>